<evidence type="ECO:0000256" key="3">
    <source>
        <dbReference type="ARBA" id="ARBA00023163"/>
    </source>
</evidence>
<dbReference type="AlphaFoldDB" id="A0A848L1U9"/>
<evidence type="ECO:0000259" key="4">
    <source>
        <dbReference type="PROSITE" id="PS01124"/>
    </source>
</evidence>
<dbReference type="Pfam" id="PF14525">
    <property type="entry name" value="AraC_binding_2"/>
    <property type="match status" value="1"/>
</dbReference>
<evidence type="ECO:0000256" key="1">
    <source>
        <dbReference type="ARBA" id="ARBA00023015"/>
    </source>
</evidence>
<gene>
    <name evidence="5" type="ORF">HH308_26825</name>
</gene>
<keyword evidence="2" id="KW-0238">DNA-binding</keyword>
<dbReference type="Gene3D" id="1.10.10.60">
    <property type="entry name" value="Homeodomain-like"/>
    <property type="match status" value="1"/>
</dbReference>
<dbReference type="EMBL" id="JABBNB010000042">
    <property type="protein sequence ID" value="NMO04844.1"/>
    <property type="molecule type" value="Genomic_DNA"/>
</dbReference>
<accession>A0A848L1U9</accession>
<comment type="caution">
    <text evidence="5">The sequence shown here is derived from an EMBL/GenBank/DDBJ whole genome shotgun (WGS) entry which is preliminary data.</text>
</comment>
<sequence>MLLRSPGIRSADFDEWRDAISDAFVPLDAVPWDSRGAIFRGGLSSVTLGDLQLSEVMGQRTRVSRSASTIKRADPGVIKVALQLAGHSAVRQRDRSAQLGPGDISIYDTSERYELALADEFDMLVAVVPRTSLRVSEHELHEGTARTVPTSNGIGALLLPLLHSLSLQSAGEPDGISSPLVTDAVADLISAALRAGAPDDALGAGETILLSAQSYIEGHLGDICLSPKSIAAHHHVSVRYLQKLFAQENLTVAGYIRTRRLERCRRDLADPLQSHRSVGAICAANGIVEASHFSRLFKEMYGMSPRTFRETEMSLRAASAQA</sequence>
<dbReference type="InterPro" id="IPR009057">
    <property type="entry name" value="Homeodomain-like_sf"/>
</dbReference>
<protein>
    <submittedName>
        <fullName evidence="5">Helix-turn-helix domain-containing protein</fullName>
    </submittedName>
</protein>
<dbReference type="InterPro" id="IPR018060">
    <property type="entry name" value="HTH_AraC"/>
</dbReference>
<keyword evidence="6" id="KW-1185">Reference proteome</keyword>
<proteinExistence type="predicted"/>
<dbReference type="SMART" id="SM00342">
    <property type="entry name" value="HTH_ARAC"/>
    <property type="match status" value="1"/>
</dbReference>
<dbReference type="PANTHER" id="PTHR46796">
    <property type="entry name" value="HTH-TYPE TRANSCRIPTIONAL ACTIVATOR RHAS-RELATED"/>
    <property type="match status" value="1"/>
</dbReference>
<evidence type="ECO:0000313" key="5">
    <source>
        <dbReference type="EMBL" id="NMO04844.1"/>
    </source>
</evidence>
<dbReference type="InterPro" id="IPR035418">
    <property type="entry name" value="AraC-bd_2"/>
</dbReference>
<dbReference type="SUPFAM" id="SSF46689">
    <property type="entry name" value="Homeodomain-like"/>
    <property type="match status" value="1"/>
</dbReference>
<dbReference type="PANTHER" id="PTHR46796:SF6">
    <property type="entry name" value="ARAC SUBFAMILY"/>
    <property type="match status" value="1"/>
</dbReference>
<dbReference type="GO" id="GO:0043565">
    <property type="term" value="F:sequence-specific DNA binding"/>
    <property type="evidence" value="ECO:0007669"/>
    <property type="project" value="InterPro"/>
</dbReference>
<keyword evidence="3" id="KW-0804">Transcription</keyword>
<evidence type="ECO:0000256" key="2">
    <source>
        <dbReference type="ARBA" id="ARBA00023125"/>
    </source>
</evidence>
<dbReference type="InterPro" id="IPR050204">
    <property type="entry name" value="AraC_XylS_family_regulators"/>
</dbReference>
<dbReference type="Pfam" id="PF12833">
    <property type="entry name" value="HTH_18"/>
    <property type="match status" value="1"/>
</dbReference>
<feature type="domain" description="HTH araC/xylS-type" evidence="4">
    <location>
        <begin position="210"/>
        <end position="311"/>
    </location>
</feature>
<dbReference type="RefSeq" id="WP_170197350.1">
    <property type="nucleotide sequence ID" value="NZ_JABBNB010000042.1"/>
</dbReference>
<reference evidence="5 6" key="1">
    <citation type="submission" date="2020-04" db="EMBL/GenBank/DDBJ databases">
        <title>Gordonia sp. nov. TBRC 11910.</title>
        <authorList>
            <person name="Suriyachadkun C."/>
        </authorList>
    </citation>
    <scope>NUCLEOTIDE SEQUENCE [LARGE SCALE GENOMIC DNA]</scope>
    <source>
        <strain evidence="5 6">TBRC 11910</strain>
    </source>
</reference>
<dbReference type="GO" id="GO:0003700">
    <property type="term" value="F:DNA-binding transcription factor activity"/>
    <property type="evidence" value="ECO:0007669"/>
    <property type="project" value="InterPro"/>
</dbReference>
<dbReference type="Proteomes" id="UP000550729">
    <property type="component" value="Unassembled WGS sequence"/>
</dbReference>
<evidence type="ECO:0000313" key="6">
    <source>
        <dbReference type="Proteomes" id="UP000550729"/>
    </source>
</evidence>
<organism evidence="5 6">
    <name type="scientific">Gordonia asplenii</name>
    <dbReference type="NCBI Taxonomy" id="2725283"/>
    <lineage>
        <taxon>Bacteria</taxon>
        <taxon>Bacillati</taxon>
        <taxon>Actinomycetota</taxon>
        <taxon>Actinomycetes</taxon>
        <taxon>Mycobacteriales</taxon>
        <taxon>Gordoniaceae</taxon>
        <taxon>Gordonia</taxon>
    </lineage>
</organism>
<dbReference type="PROSITE" id="PS01124">
    <property type="entry name" value="HTH_ARAC_FAMILY_2"/>
    <property type="match status" value="1"/>
</dbReference>
<name>A0A848L1U9_9ACTN</name>
<keyword evidence="1" id="KW-0805">Transcription regulation</keyword>